<dbReference type="InterPro" id="IPR008929">
    <property type="entry name" value="Chondroitin_lyas"/>
</dbReference>
<dbReference type="Pfam" id="PF07940">
    <property type="entry name" value="Hepar_II_III_C"/>
    <property type="match status" value="1"/>
</dbReference>
<proteinExistence type="predicted"/>
<protein>
    <submittedName>
        <fullName evidence="3">Heparinase II/III family protein</fullName>
    </submittedName>
</protein>
<evidence type="ECO:0000259" key="2">
    <source>
        <dbReference type="Pfam" id="PF07940"/>
    </source>
</evidence>
<name>F0SCQ4_PSESL</name>
<dbReference type="GO" id="GO:0016829">
    <property type="term" value="F:lyase activity"/>
    <property type="evidence" value="ECO:0007669"/>
    <property type="project" value="InterPro"/>
</dbReference>
<accession>F0SCQ4</accession>
<organism evidence="3 4">
    <name type="scientific">Pseudopedobacter saltans (strain ATCC 51119 / DSM 12145 / JCM 21818 / CCUG 39354 / LMG 10337 / NBRC 100064 / NCIMB 13643)</name>
    <name type="common">Pedobacter saltans</name>
    <dbReference type="NCBI Taxonomy" id="762903"/>
    <lineage>
        <taxon>Bacteria</taxon>
        <taxon>Pseudomonadati</taxon>
        <taxon>Bacteroidota</taxon>
        <taxon>Sphingobacteriia</taxon>
        <taxon>Sphingobacteriales</taxon>
        <taxon>Sphingobacteriaceae</taxon>
        <taxon>Pseudopedobacter</taxon>
    </lineage>
</organism>
<dbReference type="RefSeq" id="WP_013634381.1">
    <property type="nucleotide sequence ID" value="NC_015177.1"/>
</dbReference>
<evidence type="ECO:0000313" key="4">
    <source>
        <dbReference type="Proteomes" id="UP000000310"/>
    </source>
</evidence>
<comment type="subcellular location">
    <subcellularLocation>
        <location evidence="1">Cell envelope</location>
    </subcellularLocation>
</comment>
<sequence length="648" mass="73563">MNFTKKEIQLFFFIFFFSFLSIQAQTTKRNFLQKLPEQDLSASLIPQKLWKPFPKTPEEWKAKFPDSLLKKFILAGEQALEKEFKSIPATVALQFIRTGNRSNYQAFANEKRVLLWDLALAESIEGKGRFADHLLDGIWSICEETFWGATAHLGNQKAGKGLPDVEDPIVDLFAAETASTLAWVDYFTAPILEKTSPLLRRRIAYEVERRIFIPMQTANYFYLGRGNPDAILNNWTPWIMSNYIATVLLLEADETKRAAGLKFAMRYIDQYINGLGEDGGCDEGPGYWFGAAGTVFDALSLLDNATAGKTNIYHEPFIQKMASYIYKTHIDGEYFINVADASPKMRPNGVALYRFGKAINDPKMMAFGSWAFRKFAGNSYSISQYHRSRTLFDLNNIEECKNYNIKYKNDSDTWFSDVQLMATRSKESFLASHAGHNGESHNHNDVGDFMVYINGYPVIIDVGSGNYTARTFSPYRYKLWFNTSAFHNLPTINGYQQGAGSSFSASKVKYSSNNTSSSLSMDIAPSYPKESGITSWKRNVSLNKSGTISIIDQYRSEKPFDSLIQSFMTVCDTNTDTLGKIKFSLPDGSYVFMTYDPSLWSISKEKVKLVDEEDQKFKSAWGGKDIYRILLTSKKSNSKGTFQYQIFK</sequence>
<keyword evidence="4" id="KW-1185">Reference proteome</keyword>
<dbReference type="InterPro" id="IPR012480">
    <property type="entry name" value="Hepar_II_III_C"/>
</dbReference>
<reference evidence="3 4" key="1">
    <citation type="journal article" date="2011" name="Stand. Genomic Sci.">
        <title>Complete genome sequence of the gliding, heparinolytic Pedobacter saltans type strain (113).</title>
        <authorList>
            <person name="Liolios K."/>
            <person name="Sikorski J."/>
            <person name="Lu M."/>
            <person name="Nolan M."/>
            <person name="Lapidus A."/>
            <person name="Lucas S."/>
            <person name="Hammon N."/>
            <person name="Deshpande S."/>
            <person name="Cheng J.F."/>
            <person name="Tapia R."/>
            <person name="Han C."/>
            <person name="Goodwin L."/>
            <person name="Pitluck S."/>
            <person name="Huntemann M."/>
            <person name="Ivanova N."/>
            <person name="Pagani I."/>
            <person name="Mavromatis K."/>
            <person name="Ovchinikova G."/>
            <person name="Pati A."/>
            <person name="Chen A."/>
            <person name="Palaniappan K."/>
            <person name="Land M."/>
            <person name="Hauser L."/>
            <person name="Brambilla E.M."/>
            <person name="Kotsyurbenko O."/>
            <person name="Rohde M."/>
            <person name="Tindall B.J."/>
            <person name="Abt B."/>
            <person name="Goker M."/>
            <person name="Detter J.C."/>
            <person name="Woyke T."/>
            <person name="Bristow J."/>
            <person name="Eisen J.A."/>
            <person name="Markowitz V."/>
            <person name="Hugenholtz P."/>
            <person name="Klenk H.P."/>
            <person name="Kyrpides N.C."/>
        </authorList>
    </citation>
    <scope>NUCLEOTIDE SEQUENCE [LARGE SCALE GENOMIC DNA]</scope>
    <source>
        <strain evidence="4">ATCC 51119 / DSM 12145 / JCM 21818 / LMG 10337 / NBRC 100064 / NCIMB 13643</strain>
    </source>
</reference>
<feature type="domain" description="Heparinase II/III-like C-terminal" evidence="2">
    <location>
        <begin position="421"/>
        <end position="567"/>
    </location>
</feature>
<dbReference type="EMBL" id="CP002545">
    <property type="protein sequence ID" value="ADY53898.1"/>
    <property type="molecule type" value="Genomic_DNA"/>
</dbReference>
<reference evidence="4" key="2">
    <citation type="submission" date="2011-02" db="EMBL/GenBank/DDBJ databases">
        <title>The complete genome of Pedobacter saltans DSM 12145.</title>
        <authorList>
            <consortium name="US DOE Joint Genome Institute (JGI-PGF)"/>
            <person name="Lucas S."/>
            <person name="Copeland A."/>
            <person name="Lapidus A."/>
            <person name="Bruce D."/>
            <person name="Goodwin L."/>
            <person name="Pitluck S."/>
            <person name="Kyrpides N."/>
            <person name="Mavromatis K."/>
            <person name="Pagani I."/>
            <person name="Ivanova N."/>
            <person name="Ovchinnikova G."/>
            <person name="Lu M."/>
            <person name="Detter J.C."/>
            <person name="Han C."/>
            <person name="Land M."/>
            <person name="Hauser L."/>
            <person name="Markowitz V."/>
            <person name="Cheng J.-F."/>
            <person name="Hugenholtz P."/>
            <person name="Woyke T."/>
            <person name="Wu D."/>
            <person name="Tindall B."/>
            <person name="Pomrenke H.G."/>
            <person name="Brambilla E."/>
            <person name="Klenk H.-P."/>
            <person name="Eisen J.A."/>
        </authorList>
    </citation>
    <scope>NUCLEOTIDE SEQUENCE [LARGE SCALE GENOMIC DNA]</scope>
    <source>
        <strain evidence="4">ATCC 51119 / DSM 12145 / JCM 21818 / LMG 10337 / NBRC 100064 / NCIMB 13643</strain>
    </source>
</reference>
<dbReference type="Proteomes" id="UP000000310">
    <property type="component" value="Chromosome"/>
</dbReference>
<dbReference type="GO" id="GO:0030313">
    <property type="term" value="C:cell envelope"/>
    <property type="evidence" value="ECO:0007669"/>
    <property type="project" value="UniProtKB-SubCell"/>
</dbReference>
<gene>
    <name evidence="3" type="ordered locus">Pedsa_3363</name>
</gene>
<dbReference type="Gene3D" id="1.50.10.100">
    <property type="entry name" value="Chondroitin AC/alginate lyase"/>
    <property type="match status" value="1"/>
</dbReference>
<dbReference type="OrthoDB" id="9793856at2"/>
<dbReference type="Gene3D" id="2.70.98.70">
    <property type="match status" value="1"/>
</dbReference>
<dbReference type="eggNOG" id="COG4225">
    <property type="taxonomic scope" value="Bacteria"/>
</dbReference>
<evidence type="ECO:0000313" key="3">
    <source>
        <dbReference type="EMBL" id="ADY53898.1"/>
    </source>
</evidence>
<dbReference type="HOGENOM" id="CLU_023844_0_0_10"/>
<dbReference type="KEGG" id="psn:Pedsa_3363"/>
<dbReference type="AlphaFoldDB" id="F0SCQ4"/>
<evidence type="ECO:0000256" key="1">
    <source>
        <dbReference type="ARBA" id="ARBA00004196"/>
    </source>
</evidence>
<dbReference type="SUPFAM" id="SSF48230">
    <property type="entry name" value="Chondroitin AC/alginate lyase"/>
    <property type="match status" value="1"/>
</dbReference>
<dbReference type="STRING" id="762903.Pedsa_3363"/>